<keyword evidence="2" id="KW-0812">Transmembrane</keyword>
<keyword evidence="3" id="KW-1133">Transmembrane helix</keyword>
<dbReference type="Proteomes" id="UP000030651">
    <property type="component" value="Unassembled WGS sequence"/>
</dbReference>
<organism evidence="6 7">
    <name type="scientific">Pestalotiopsis fici (strain W106-1 / CGMCC3.15140)</name>
    <dbReference type="NCBI Taxonomy" id="1229662"/>
    <lineage>
        <taxon>Eukaryota</taxon>
        <taxon>Fungi</taxon>
        <taxon>Dikarya</taxon>
        <taxon>Ascomycota</taxon>
        <taxon>Pezizomycotina</taxon>
        <taxon>Sordariomycetes</taxon>
        <taxon>Xylariomycetidae</taxon>
        <taxon>Amphisphaeriales</taxon>
        <taxon>Sporocadaceae</taxon>
        <taxon>Pestalotiopsis</taxon>
    </lineage>
</organism>
<dbReference type="GO" id="GO:0016020">
    <property type="term" value="C:membrane"/>
    <property type="evidence" value="ECO:0007669"/>
    <property type="project" value="UniProtKB-SubCell"/>
</dbReference>
<feature type="region of interest" description="Disordered" evidence="5">
    <location>
        <begin position="1"/>
        <end position="57"/>
    </location>
</feature>
<feature type="compositionally biased region" description="Polar residues" evidence="5">
    <location>
        <begin position="1"/>
        <end position="13"/>
    </location>
</feature>
<name>W3X0B0_PESFW</name>
<accession>W3X0B0</accession>
<feature type="compositionally biased region" description="Basic residues" evidence="5">
    <location>
        <begin position="935"/>
        <end position="948"/>
    </location>
</feature>
<dbReference type="KEGG" id="pfy:PFICI_09393"/>
<evidence type="ECO:0000313" key="7">
    <source>
        <dbReference type="Proteomes" id="UP000030651"/>
    </source>
</evidence>
<feature type="region of interest" description="Disordered" evidence="5">
    <location>
        <begin position="901"/>
        <end position="948"/>
    </location>
</feature>
<dbReference type="PANTHER" id="PTHR17920">
    <property type="entry name" value="TRANSMEMBRANE AND COILED-COIL DOMAIN-CONTAINING PROTEIN 4 TMCO4"/>
    <property type="match status" value="1"/>
</dbReference>
<dbReference type="InParanoid" id="W3X0B0"/>
<dbReference type="PANTHER" id="PTHR17920:SF22">
    <property type="entry name" value="DUF726 DOMAIN PROTEIN (AFU_ORTHOLOGUE AFUA_2G12860)"/>
    <property type="match status" value="1"/>
</dbReference>
<evidence type="ECO:0000256" key="1">
    <source>
        <dbReference type="ARBA" id="ARBA00004141"/>
    </source>
</evidence>
<feature type="region of interest" description="Disordered" evidence="5">
    <location>
        <begin position="205"/>
        <end position="241"/>
    </location>
</feature>
<dbReference type="OrthoDB" id="277931at2759"/>
<proteinExistence type="predicted"/>
<gene>
    <name evidence="6" type="ORF">PFICI_09393</name>
</gene>
<keyword evidence="7" id="KW-1185">Reference proteome</keyword>
<evidence type="ECO:0000313" key="6">
    <source>
        <dbReference type="EMBL" id="ETS79540.1"/>
    </source>
</evidence>
<dbReference type="InterPro" id="IPR007941">
    <property type="entry name" value="DUF726"/>
</dbReference>
<dbReference type="Pfam" id="PF05277">
    <property type="entry name" value="DUF726"/>
    <property type="match status" value="1"/>
</dbReference>
<feature type="compositionally biased region" description="Low complexity" evidence="5">
    <location>
        <begin position="34"/>
        <end position="44"/>
    </location>
</feature>
<feature type="compositionally biased region" description="Polar residues" evidence="5">
    <location>
        <begin position="359"/>
        <end position="369"/>
    </location>
</feature>
<dbReference type="GeneID" id="19274406"/>
<comment type="subcellular location">
    <subcellularLocation>
        <location evidence="1">Membrane</location>
        <topology evidence="1">Multi-pass membrane protein</topology>
    </subcellularLocation>
</comment>
<dbReference type="EMBL" id="KI912114">
    <property type="protein sequence ID" value="ETS79540.1"/>
    <property type="molecule type" value="Genomic_DNA"/>
</dbReference>
<feature type="region of interest" description="Disordered" evidence="5">
    <location>
        <begin position="166"/>
        <end position="192"/>
    </location>
</feature>
<reference evidence="7" key="1">
    <citation type="journal article" date="2015" name="BMC Genomics">
        <title>Genomic and transcriptomic analysis of the endophytic fungus Pestalotiopsis fici reveals its lifestyle and high potential for synthesis of natural products.</title>
        <authorList>
            <person name="Wang X."/>
            <person name="Zhang X."/>
            <person name="Liu L."/>
            <person name="Xiang M."/>
            <person name="Wang W."/>
            <person name="Sun X."/>
            <person name="Che Y."/>
            <person name="Guo L."/>
            <person name="Liu G."/>
            <person name="Guo L."/>
            <person name="Wang C."/>
            <person name="Yin W.B."/>
            <person name="Stadler M."/>
            <person name="Zhang X."/>
            <person name="Liu X."/>
        </authorList>
    </citation>
    <scope>NUCLEOTIDE SEQUENCE [LARGE SCALE GENOMIC DNA]</scope>
    <source>
        <strain evidence="7">W106-1 / CGMCC3.15140</strain>
    </source>
</reference>
<evidence type="ECO:0000256" key="4">
    <source>
        <dbReference type="ARBA" id="ARBA00023136"/>
    </source>
</evidence>
<evidence type="ECO:0000256" key="2">
    <source>
        <dbReference type="ARBA" id="ARBA00022692"/>
    </source>
</evidence>
<dbReference type="OMA" id="HVHTERE"/>
<dbReference type="RefSeq" id="XP_007836165.1">
    <property type="nucleotide sequence ID" value="XM_007837974.1"/>
</dbReference>
<evidence type="ECO:0000256" key="3">
    <source>
        <dbReference type="ARBA" id="ARBA00022989"/>
    </source>
</evidence>
<feature type="compositionally biased region" description="Basic and acidic residues" evidence="5">
    <location>
        <begin position="911"/>
        <end position="927"/>
    </location>
</feature>
<dbReference type="AlphaFoldDB" id="W3X0B0"/>
<evidence type="ECO:0000256" key="5">
    <source>
        <dbReference type="SAM" id="MobiDB-lite"/>
    </source>
</evidence>
<protein>
    <submittedName>
        <fullName evidence="6">Uncharacterized protein</fullName>
    </submittedName>
</protein>
<keyword evidence="4" id="KW-0472">Membrane</keyword>
<sequence>MDDTKQPQQQAGQDVTLPMSIPKPRAQDFAPDLTSSPISTSPHTSVDDTLDPNITDLTDEMGQMYNSKSGLRGPPPPRPDLTDVLSIEQYKQLARLITIILEGMNKSLKELWEDMGVANKHKSAAEPRITGPTPMPAMFVSIPNPYSPKYAHLYGNKPLIPEIEAPKDGNAATSNDENKENKAGFNTPVPTSTTAIVDKKTKTKWPKPQVFLPPGMTTDDIKATNAGNKPKSSNSPTPPNLPVGIHADMLPLKLPKSFGDAVEMYGTKTEEEIMRSQITELKRDSLAHFGKFRANVAKRMDSVLIRKGGREGNVIQPQLSFESQAGHVGQVSGIRRGSGGGFPGSFKGRSQHGYPSAPSHVQGNNVSSTSTTEFDTISIRLFSPHSTPLSNQPKEKRACILHCVALILLGLDNYCSYSRALLCHLATSLSIPLHVLTDDENRIGKALAKIVDCITPEELQARRLEEGKNRFRRNHLKQLQPQDPSASVNASLNAPNIRPPNAVNGETVGGLAAPLVSAGLSTVFGGFGVGPAAATTMLQGMAESPVVVGTLFGLYGSRATAKMTESYAKDIQDFGLIPVHGQKDRTAMNDPFDVPADDRRLRLTIGVTGFFDPNIPDGDDCKNPWKCLGDLNEVYSLQWETEALLKTGAALDNVLKAPGWTEAKQDSTGNISESINTLKWPAAMIRCCKMIDNPWAVSMARAEKCGLVLADMILGNIGGHRPVTLIGYGAGARAIWVALMTLSEKRSFGLVENAVLMGCPSPSNTQSWAAARSIVTGRLVNVYSKKDIMMAFAMRLCNFTAGIAGLEEIVGVNGVQNYDVSNILTAHSRYRYLVGPILQRLGWEDVRAKQGQEQFAELDKMISEEKKRDELRAAFSRKMAASCVEQEQKAETAYTKTTTTVGISLGDTQQNDDKENVRPVNGRDETGRTPAGGSKSRKKRSGKGRKRG</sequence>
<feature type="region of interest" description="Disordered" evidence="5">
    <location>
        <begin position="339"/>
        <end position="369"/>
    </location>
</feature>
<dbReference type="HOGENOM" id="CLU_007407_1_0_1"/>
<dbReference type="eggNOG" id="KOG2385">
    <property type="taxonomic scope" value="Eukaryota"/>
</dbReference>